<evidence type="ECO:0000313" key="7">
    <source>
        <dbReference type="EMBL" id="MBB3709101.1"/>
    </source>
</evidence>
<dbReference type="InterPro" id="IPR025847">
    <property type="entry name" value="MEDS_domain"/>
</dbReference>
<dbReference type="PANTHER" id="PTHR44688">
    <property type="entry name" value="DNA-BINDING TRANSCRIPTIONAL ACTIVATOR DEVR_DOSR"/>
    <property type="match status" value="1"/>
</dbReference>
<evidence type="ECO:0000313" key="8">
    <source>
        <dbReference type="Proteomes" id="UP000075755"/>
    </source>
</evidence>
<evidence type="ECO:0000256" key="3">
    <source>
        <dbReference type="ARBA" id="ARBA00023163"/>
    </source>
</evidence>
<dbReference type="EMBL" id="CP015005">
    <property type="protein sequence ID" value="AMS42308.1"/>
    <property type="molecule type" value="Genomic_DNA"/>
</dbReference>
<dbReference type="RefSeq" id="WP_067961690.1">
    <property type="nucleotide sequence ID" value="NZ_CP015005.1"/>
</dbReference>
<dbReference type="InterPro" id="IPR036388">
    <property type="entry name" value="WH-like_DNA-bd_sf"/>
</dbReference>
<feature type="domain" description="HTH luxR-type" evidence="5">
    <location>
        <begin position="236"/>
        <end position="300"/>
    </location>
</feature>
<dbReference type="InterPro" id="IPR000792">
    <property type="entry name" value="Tscrpt_reg_LuxR_C"/>
</dbReference>
<name>A0AAC8YQ98_AMIAI</name>
<dbReference type="PROSITE" id="PS00622">
    <property type="entry name" value="HTH_LUXR_1"/>
    <property type="match status" value="1"/>
</dbReference>
<dbReference type="AlphaFoldDB" id="A0AAC8YQ98"/>
<accession>A0AAC8YQ98</accession>
<evidence type="ECO:0000256" key="1">
    <source>
        <dbReference type="ARBA" id="ARBA00023015"/>
    </source>
</evidence>
<dbReference type="InterPro" id="IPR016032">
    <property type="entry name" value="Sig_transdc_resp-reg_C-effctor"/>
</dbReference>
<dbReference type="KEGG" id="aak:AA2016_3386"/>
<evidence type="ECO:0000256" key="4">
    <source>
        <dbReference type="SAM" id="MobiDB-lite"/>
    </source>
</evidence>
<dbReference type="Pfam" id="PF00196">
    <property type="entry name" value="GerE"/>
    <property type="match status" value="1"/>
</dbReference>
<dbReference type="Pfam" id="PF14417">
    <property type="entry name" value="MEDS"/>
    <property type="match status" value="1"/>
</dbReference>
<organism evidence="6 8">
    <name type="scientific">Aminobacter aminovorans</name>
    <name type="common">Chelatobacter heintzii</name>
    <dbReference type="NCBI Taxonomy" id="83263"/>
    <lineage>
        <taxon>Bacteria</taxon>
        <taxon>Pseudomonadati</taxon>
        <taxon>Pseudomonadota</taxon>
        <taxon>Alphaproteobacteria</taxon>
        <taxon>Hyphomicrobiales</taxon>
        <taxon>Phyllobacteriaceae</taxon>
        <taxon>Aminobacter</taxon>
    </lineage>
</organism>
<dbReference type="GO" id="GO:0003677">
    <property type="term" value="F:DNA binding"/>
    <property type="evidence" value="ECO:0007669"/>
    <property type="project" value="UniProtKB-KW"/>
</dbReference>
<dbReference type="SMART" id="SM00421">
    <property type="entry name" value="HTH_LUXR"/>
    <property type="match status" value="1"/>
</dbReference>
<evidence type="ECO:0000259" key="5">
    <source>
        <dbReference type="PROSITE" id="PS50043"/>
    </source>
</evidence>
<dbReference type="EMBL" id="JACICB010000025">
    <property type="protein sequence ID" value="MBB3709101.1"/>
    <property type="molecule type" value="Genomic_DNA"/>
</dbReference>
<gene>
    <name evidence="6" type="ORF">AA2016_3386</name>
    <name evidence="7" type="ORF">FHS67_005444</name>
</gene>
<keyword evidence="3" id="KW-0804">Transcription</keyword>
<sequence>MKSSAARRVQDDLKDTAGPAQAPRNSGISSISEIAWGTHICVFYETKQDLLDANFLYLKAGLEGNEFCVWAISDPITEADARNALRRSVPDLDERLDAGQIEFIAGTDWYLRGGEFDLQRITGGWHNKLRLALAKGYEGMRVSGNAFWIGTNHFQEFTEYERELDRSLAGQKMVVLCTYSLSESRIVDLLDVARAHQFTIARRCGEWEFLETPGRKFTRQTKQEVAEVNGDICSKSFPGHDTLTSRERNVLGELVRGCSSKEIARQLGIVPRTVEFHRANLLKKVGARSTIDLVRIVLGE</sequence>
<evidence type="ECO:0000256" key="2">
    <source>
        <dbReference type="ARBA" id="ARBA00023125"/>
    </source>
</evidence>
<proteinExistence type="predicted"/>
<dbReference type="GO" id="GO:0006355">
    <property type="term" value="P:regulation of DNA-templated transcription"/>
    <property type="evidence" value="ECO:0007669"/>
    <property type="project" value="InterPro"/>
</dbReference>
<evidence type="ECO:0000313" key="9">
    <source>
        <dbReference type="Proteomes" id="UP000577697"/>
    </source>
</evidence>
<feature type="region of interest" description="Disordered" evidence="4">
    <location>
        <begin position="1"/>
        <end position="25"/>
    </location>
</feature>
<evidence type="ECO:0000313" key="6">
    <source>
        <dbReference type="EMBL" id="AMS42308.1"/>
    </source>
</evidence>
<dbReference type="PANTHER" id="PTHR44688:SF16">
    <property type="entry name" value="DNA-BINDING TRANSCRIPTIONAL ACTIVATOR DEVR_DOSR"/>
    <property type="match status" value="1"/>
</dbReference>
<dbReference type="Proteomes" id="UP000577697">
    <property type="component" value="Unassembled WGS sequence"/>
</dbReference>
<dbReference type="PRINTS" id="PR00038">
    <property type="entry name" value="HTHLUXR"/>
</dbReference>
<dbReference type="CDD" id="cd06170">
    <property type="entry name" value="LuxR_C_like"/>
    <property type="match status" value="1"/>
</dbReference>
<keyword evidence="9" id="KW-1185">Reference proteome</keyword>
<keyword evidence="2 7" id="KW-0238">DNA-binding</keyword>
<dbReference type="SUPFAM" id="SSF46894">
    <property type="entry name" value="C-terminal effector domain of the bipartite response regulators"/>
    <property type="match status" value="1"/>
</dbReference>
<dbReference type="Gene3D" id="1.10.10.10">
    <property type="entry name" value="Winged helix-like DNA-binding domain superfamily/Winged helix DNA-binding domain"/>
    <property type="match status" value="1"/>
</dbReference>
<dbReference type="Proteomes" id="UP000075755">
    <property type="component" value="Chromosome"/>
</dbReference>
<reference evidence="6 8" key="1">
    <citation type="submission" date="2016-03" db="EMBL/GenBank/DDBJ databases">
        <title>Complete genome of Aminobacter aminovorans KCTC 2477.</title>
        <authorList>
            <person name="Kim K.M."/>
        </authorList>
    </citation>
    <scope>NUCLEOTIDE SEQUENCE [LARGE SCALE GENOMIC DNA]</scope>
    <source>
        <strain evidence="6 8">KCTC 2477</strain>
    </source>
</reference>
<keyword evidence="1" id="KW-0805">Transcription regulation</keyword>
<dbReference type="PROSITE" id="PS50043">
    <property type="entry name" value="HTH_LUXR_2"/>
    <property type="match status" value="1"/>
</dbReference>
<reference evidence="7 9" key="2">
    <citation type="submission" date="2020-08" db="EMBL/GenBank/DDBJ databases">
        <title>Genomic Encyclopedia of Type Strains, Phase IV (KMG-IV): sequencing the most valuable type-strain genomes for metagenomic binning, comparative biology and taxonomic classification.</title>
        <authorList>
            <person name="Goeker M."/>
        </authorList>
    </citation>
    <scope>NUCLEOTIDE SEQUENCE [LARGE SCALE GENOMIC DNA]</scope>
    <source>
        <strain evidence="7 9">DSM 10368</strain>
    </source>
</reference>
<protein>
    <submittedName>
        <fullName evidence="6">Bacterial regulatory, luxR family protein</fullName>
    </submittedName>
    <submittedName>
        <fullName evidence="7">DNA-binding CsgD family transcriptional regulator</fullName>
    </submittedName>
</protein>